<sequence length="450" mass="48481">MSIHTTAKPLTQRSLSKMLMKSSSLSFLVNVGGIGIALIMQILLARQLGAVSYGYYSFVTTAVTFLVFPTKLGFDTAIVRYVSSYRAHGQWAEVKGLLRRANQITAGLSLAVTVISLLVVLLMSGSMNGELLYTYIAGLLGIPVMALALLRQSSLQALKEMLHAQLPEKIIRPVVFIALLFLYNAIADTKAGAGEAMLLFLAAMAVSYAIGAWVLKRRLTPKIQGAGTAYNTREWVNVSLSLMFVSGMYLVLGQLNVLMLGWMEGTTEAGIYGAAVRIATLVSFGLTAINMTAAPFISESYAKKDDKQLRHVLSLSNLAGFLFAGVIYVAFLFLNDPILGLFGEEFKRGSLALLILSTGQLVSAFSGQTGTLMTMTGQQKTLGRILAGSAVLNIVLNFVLIPAFGMLGAAVTNLLCTVCWKTAMVIVIRRKLGISIGMFAWMTANKKRGN</sequence>
<protein>
    <submittedName>
        <fullName evidence="7">Flippase</fullName>
    </submittedName>
</protein>
<keyword evidence="2" id="KW-1003">Cell membrane</keyword>
<dbReference type="InterPro" id="IPR050833">
    <property type="entry name" value="Poly_Biosynth_Transport"/>
</dbReference>
<evidence type="ECO:0000313" key="8">
    <source>
        <dbReference type="Proteomes" id="UP001527202"/>
    </source>
</evidence>
<feature type="transmembrane region" description="Helical" evidence="6">
    <location>
        <begin position="131"/>
        <end position="150"/>
    </location>
</feature>
<evidence type="ECO:0000256" key="5">
    <source>
        <dbReference type="ARBA" id="ARBA00023136"/>
    </source>
</evidence>
<reference evidence="7 8" key="1">
    <citation type="submission" date="2022-05" db="EMBL/GenBank/DDBJ databases">
        <title>Genome Sequencing of Bee-Associated Microbes.</title>
        <authorList>
            <person name="Dunlap C."/>
        </authorList>
    </citation>
    <scope>NUCLEOTIDE SEQUENCE [LARGE SCALE GENOMIC DNA]</scope>
    <source>
        <strain evidence="7 8">NRRL B-23120</strain>
    </source>
</reference>
<accession>A0ABT4FG37</accession>
<feature type="transmembrane region" description="Helical" evidence="6">
    <location>
        <begin position="25"/>
        <end position="44"/>
    </location>
</feature>
<keyword evidence="5 6" id="KW-0472">Membrane</keyword>
<evidence type="ECO:0000256" key="2">
    <source>
        <dbReference type="ARBA" id="ARBA00022475"/>
    </source>
</evidence>
<dbReference type="EMBL" id="JAMDMJ010000022">
    <property type="protein sequence ID" value="MCY9597478.1"/>
    <property type="molecule type" value="Genomic_DNA"/>
</dbReference>
<evidence type="ECO:0000256" key="6">
    <source>
        <dbReference type="SAM" id="Phobius"/>
    </source>
</evidence>
<dbReference type="Proteomes" id="UP001527202">
    <property type="component" value="Unassembled WGS sequence"/>
</dbReference>
<keyword evidence="8" id="KW-1185">Reference proteome</keyword>
<dbReference type="RefSeq" id="WP_241688728.1">
    <property type="nucleotide sequence ID" value="NZ_CP026520.1"/>
</dbReference>
<evidence type="ECO:0000313" key="7">
    <source>
        <dbReference type="EMBL" id="MCY9597478.1"/>
    </source>
</evidence>
<comment type="subcellular location">
    <subcellularLocation>
        <location evidence="1">Cell membrane</location>
        <topology evidence="1">Multi-pass membrane protein</topology>
    </subcellularLocation>
</comment>
<feature type="transmembrane region" description="Helical" evidence="6">
    <location>
        <begin position="170"/>
        <end position="186"/>
    </location>
</feature>
<keyword evidence="4 6" id="KW-1133">Transmembrane helix</keyword>
<dbReference type="PANTHER" id="PTHR30250:SF11">
    <property type="entry name" value="O-ANTIGEN TRANSPORTER-RELATED"/>
    <property type="match status" value="1"/>
</dbReference>
<dbReference type="PANTHER" id="PTHR30250">
    <property type="entry name" value="PST FAMILY PREDICTED COLANIC ACID TRANSPORTER"/>
    <property type="match status" value="1"/>
</dbReference>
<dbReference type="Pfam" id="PF01943">
    <property type="entry name" value="Polysacc_synt"/>
    <property type="match status" value="1"/>
</dbReference>
<organism evidence="7 8">
    <name type="scientific">Paenibacillus chitinolyticus</name>
    <dbReference type="NCBI Taxonomy" id="79263"/>
    <lineage>
        <taxon>Bacteria</taxon>
        <taxon>Bacillati</taxon>
        <taxon>Bacillota</taxon>
        <taxon>Bacilli</taxon>
        <taxon>Bacillales</taxon>
        <taxon>Paenibacillaceae</taxon>
        <taxon>Paenibacillus</taxon>
    </lineage>
</organism>
<name>A0ABT4FG37_9BACL</name>
<keyword evidence="3 6" id="KW-0812">Transmembrane</keyword>
<dbReference type="GeneID" id="95377966"/>
<proteinExistence type="predicted"/>
<feature type="transmembrane region" description="Helical" evidence="6">
    <location>
        <begin position="385"/>
        <end position="404"/>
    </location>
</feature>
<evidence type="ECO:0000256" key="3">
    <source>
        <dbReference type="ARBA" id="ARBA00022692"/>
    </source>
</evidence>
<feature type="transmembrane region" description="Helical" evidence="6">
    <location>
        <begin position="269"/>
        <end position="291"/>
    </location>
</feature>
<evidence type="ECO:0000256" key="1">
    <source>
        <dbReference type="ARBA" id="ARBA00004651"/>
    </source>
</evidence>
<feature type="transmembrane region" description="Helical" evidence="6">
    <location>
        <begin position="50"/>
        <end position="68"/>
    </location>
</feature>
<dbReference type="InterPro" id="IPR002797">
    <property type="entry name" value="Polysacc_synth"/>
</dbReference>
<feature type="transmembrane region" description="Helical" evidence="6">
    <location>
        <begin position="198"/>
        <end position="215"/>
    </location>
</feature>
<dbReference type="CDD" id="cd13128">
    <property type="entry name" value="MATE_Wzx_like"/>
    <property type="match status" value="1"/>
</dbReference>
<gene>
    <name evidence="7" type="ORF">M5X16_17085</name>
</gene>
<feature type="transmembrane region" description="Helical" evidence="6">
    <location>
        <begin position="351"/>
        <end position="373"/>
    </location>
</feature>
<evidence type="ECO:0000256" key="4">
    <source>
        <dbReference type="ARBA" id="ARBA00022989"/>
    </source>
</evidence>
<feature type="transmembrane region" description="Helical" evidence="6">
    <location>
        <begin position="104"/>
        <end position="125"/>
    </location>
</feature>
<feature type="transmembrane region" description="Helical" evidence="6">
    <location>
        <begin position="235"/>
        <end position="263"/>
    </location>
</feature>
<feature type="transmembrane region" description="Helical" evidence="6">
    <location>
        <begin position="312"/>
        <end position="331"/>
    </location>
</feature>
<comment type="caution">
    <text evidence="7">The sequence shown here is derived from an EMBL/GenBank/DDBJ whole genome shotgun (WGS) entry which is preliminary data.</text>
</comment>